<name>A0ABQ3YG49_9ACTN</name>
<dbReference type="Pfam" id="PF13830">
    <property type="entry name" value="DUF4192"/>
    <property type="match status" value="1"/>
</dbReference>
<sequence length="380" mass="41241">MSPECSISIRRSAELITATPFLIGFHPTDSIVVVGVAGRRIVFVARHDLPPPGEELDTAPLVATAEKQRIDCFALIGYGSATAVAGAVRPTILALKRAGLRVFEALRVAEGRWWSYLCPAPDCPSEGYPCPSPYDPLAAAAVYGGMVALPNRKALVARVAPVEGAAREAMALATARARVRAAELRAAELRAGRECRSVRRAGREAVRAAERRYRAQGRLADGEAAWLGVLLVDAVVLGYAFDRCGPEPWRIDLWNEMVRRMQPGLVAGPASLLAYTAWRVGDGALARVALDRGLREEPGHRMLVLIDGLLSAGIGPHMVEDLAPPPDRPARPLPRSDRPVPPRRRTEPGSPSRPRARDRRRVKARQHAGARPAGAERRRR</sequence>
<dbReference type="Proteomes" id="UP000609879">
    <property type="component" value="Unassembled WGS sequence"/>
</dbReference>
<evidence type="ECO:0000313" key="2">
    <source>
        <dbReference type="EMBL" id="GID78998.1"/>
    </source>
</evidence>
<accession>A0ABQ3YG49</accession>
<dbReference type="InterPro" id="IPR025447">
    <property type="entry name" value="DUF4192"/>
</dbReference>
<dbReference type="EMBL" id="BOMI01000156">
    <property type="protein sequence ID" value="GID78998.1"/>
    <property type="molecule type" value="Genomic_DNA"/>
</dbReference>
<evidence type="ECO:0008006" key="4">
    <source>
        <dbReference type="Google" id="ProtNLM"/>
    </source>
</evidence>
<reference evidence="2 3" key="1">
    <citation type="submission" date="2021-01" db="EMBL/GenBank/DDBJ databases">
        <title>Whole genome shotgun sequence of Actinoplanes deccanensis NBRC 13994.</title>
        <authorList>
            <person name="Komaki H."/>
            <person name="Tamura T."/>
        </authorList>
    </citation>
    <scope>NUCLEOTIDE SEQUENCE [LARGE SCALE GENOMIC DNA]</scope>
    <source>
        <strain evidence="2 3">NBRC 13994</strain>
    </source>
</reference>
<dbReference type="RefSeq" id="WP_203774582.1">
    <property type="nucleotide sequence ID" value="NZ_BAAABO010000003.1"/>
</dbReference>
<evidence type="ECO:0000313" key="3">
    <source>
        <dbReference type="Proteomes" id="UP000609879"/>
    </source>
</evidence>
<feature type="compositionally biased region" description="Basic and acidic residues" evidence="1">
    <location>
        <begin position="328"/>
        <end position="347"/>
    </location>
</feature>
<gene>
    <name evidence="2" type="ORF">Ade02nite_76390</name>
</gene>
<comment type="caution">
    <text evidence="2">The sequence shown here is derived from an EMBL/GenBank/DDBJ whole genome shotgun (WGS) entry which is preliminary data.</text>
</comment>
<proteinExistence type="predicted"/>
<protein>
    <recommendedName>
        <fullName evidence="4">DUF4192 domain-containing protein</fullName>
    </recommendedName>
</protein>
<feature type="compositionally biased region" description="Basic residues" evidence="1">
    <location>
        <begin position="354"/>
        <end position="368"/>
    </location>
</feature>
<feature type="region of interest" description="Disordered" evidence="1">
    <location>
        <begin position="317"/>
        <end position="380"/>
    </location>
</feature>
<evidence type="ECO:0000256" key="1">
    <source>
        <dbReference type="SAM" id="MobiDB-lite"/>
    </source>
</evidence>
<keyword evidence="3" id="KW-1185">Reference proteome</keyword>
<organism evidence="2 3">
    <name type="scientific">Paractinoplanes deccanensis</name>
    <dbReference type="NCBI Taxonomy" id="113561"/>
    <lineage>
        <taxon>Bacteria</taxon>
        <taxon>Bacillati</taxon>
        <taxon>Actinomycetota</taxon>
        <taxon>Actinomycetes</taxon>
        <taxon>Micromonosporales</taxon>
        <taxon>Micromonosporaceae</taxon>
        <taxon>Paractinoplanes</taxon>
    </lineage>
</organism>